<dbReference type="EMBL" id="HBUF01108668">
    <property type="protein sequence ID" value="CAG6639733.1"/>
    <property type="molecule type" value="Transcribed_RNA"/>
</dbReference>
<reference evidence="1" key="1">
    <citation type="submission" date="2021-05" db="EMBL/GenBank/DDBJ databases">
        <authorList>
            <person name="Alioto T."/>
            <person name="Alioto T."/>
            <person name="Gomez Garrido J."/>
        </authorList>
    </citation>
    <scope>NUCLEOTIDE SEQUENCE</scope>
</reference>
<protein>
    <submittedName>
        <fullName evidence="1">Uncharacterized protein</fullName>
    </submittedName>
</protein>
<dbReference type="AlphaFoldDB" id="A0A8D8VXU4"/>
<dbReference type="EMBL" id="HBUF01108669">
    <property type="protein sequence ID" value="CAG6639735.1"/>
    <property type="molecule type" value="Transcribed_RNA"/>
</dbReference>
<proteinExistence type="predicted"/>
<organism evidence="1">
    <name type="scientific">Cacopsylla melanoneura</name>
    <dbReference type="NCBI Taxonomy" id="428564"/>
    <lineage>
        <taxon>Eukaryota</taxon>
        <taxon>Metazoa</taxon>
        <taxon>Ecdysozoa</taxon>
        <taxon>Arthropoda</taxon>
        <taxon>Hexapoda</taxon>
        <taxon>Insecta</taxon>
        <taxon>Pterygota</taxon>
        <taxon>Neoptera</taxon>
        <taxon>Paraneoptera</taxon>
        <taxon>Hemiptera</taxon>
        <taxon>Sternorrhyncha</taxon>
        <taxon>Psylloidea</taxon>
        <taxon>Psyllidae</taxon>
        <taxon>Psyllinae</taxon>
        <taxon>Cacopsylla</taxon>
    </lineage>
</organism>
<name>A0A8D8VXU4_9HEMI</name>
<accession>A0A8D8VXU4</accession>
<sequence>MCYSTQDVCPNLYQALHVQDVAVAIYRYRDQRFGPWKDLVFAAKRVERGRLVCLYSVPKLKKERRSSERLSPKHPWSACVVLVQVSRRVQSYRKKLSTMLTKLPLTDTLPSQND</sequence>
<evidence type="ECO:0000313" key="1">
    <source>
        <dbReference type="EMBL" id="CAG6639733.1"/>
    </source>
</evidence>